<sequence length="223" mass="24503">MTVALILTWDGDAAQLTTTRLSAVLASVPGLRRALLHRPADWPEQEARAPALVLQLEFDALASLQAACAAEGDLQVFPELLSGMEPASQQAFRLRRYVTPEPAGRVSYLVHYPGPALSASDWLDHYASHHIPLMQKLPALREMEMLTPIDHVSALPFPQANHMQRNRVAFDSLSALAAALRSSVRDEMRADVAEYPPYRGGVFHFAMQTGQIVPARKESSDVA</sequence>
<dbReference type="Proteomes" id="UP000321562">
    <property type="component" value="Unassembled WGS sequence"/>
</dbReference>
<dbReference type="InterPro" id="IPR011008">
    <property type="entry name" value="Dimeric_a/b-barrel"/>
</dbReference>
<dbReference type="NCBIfam" id="TIGR02118">
    <property type="entry name" value="EthD family reductase"/>
    <property type="match status" value="1"/>
</dbReference>
<dbReference type="OrthoDB" id="7593998at2"/>
<dbReference type="EMBL" id="VOPL01000006">
    <property type="protein sequence ID" value="TXB67726.1"/>
    <property type="molecule type" value="Genomic_DNA"/>
</dbReference>
<proteinExistence type="predicted"/>
<dbReference type="InterPro" id="IPR009799">
    <property type="entry name" value="EthD_dom"/>
</dbReference>
<name>A0A5C6RYN9_9RHOB</name>
<dbReference type="RefSeq" id="WP_147099675.1">
    <property type="nucleotide sequence ID" value="NZ_JBHUFH010000001.1"/>
</dbReference>
<evidence type="ECO:0000313" key="2">
    <source>
        <dbReference type="Proteomes" id="UP000321562"/>
    </source>
</evidence>
<dbReference type="AlphaFoldDB" id="A0A5C6RYN9"/>
<gene>
    <name evidence="1" type="ORF">FQV27_14065</name>
</gene>
<organism evidence="1 2">
    <name type="scientific">Paracoccus aurantiacus</name>
    <dbReference type="NCBI Taxonomy" id="2599412"/>
    <lineage>
        <taxon>Bacteria</taxon>
        <taxon>Pseudomonadati</taxon>
        <taxon>Pseudomonadota</taxon>
        <taxon>Alphaproteobacteria</taxon>
        <taxon>Rhodobacterales</taxon>
        <taxon>Paracoccaceae</taxon>
        <taxon>Paracoccus</taxon>
    </lineage>
</organism>
<reference evidence="1 2" key="1">
    <citation type="submission" date="2019-08" db="EMBL/GenBank/DDBJ databases">
        <authorList>
            <person name="Ye J."/>
        </authorList>
    </citation>
    <scope>NUCLEOTIDE SEQUENCE [LARGE SCALE GENOMIC DNA]</scope>
    <source>
        <strain evidence="1 2">TK008</strain>
    </source>
</reference>
<keyword evidence="2" id="KW-1185">Reference proteome</keyword>
<accession>A0A5C6RYN9</accession>
<evidence type="ECO:0000313" key="1">
    <source>
        <dbReference type="EMBL" id="TXB67726.1"/>
    </source>
</evidence>
<dbReference type="Gene3D" id="3.30.70.100">
    <property type="match status" value="1"/>
</dbReference>
<dbReference type="SUPFAM" id="SSF54909">
    <property type="entry name" value="Dimeric alpha+beta barrel"/>
    <property type="match status" value="1"/>
</dbReference>
<dbReference type="GO" id="GO:0016491">
    <property type="term" value="F:oxidoreductase activity"/>
    <property type="evidence" value="ECO:0007669"/>
    <property type="project" value="InterPro"/>
</dbReference>
<comment type="caution">
    <text evidence="1">The sequence shown here is derived from an EMBL/GenBank/DDBJ whole genome shotgun (WGS) entry which is preliminary data.</text>
</comment>
<protein>
    <submittedName>
        <fullName evidence="1">EthD family reductase</fullName>
    </submittedName>
</protein>